<dbReference type="Pfam" id="PF00400">
    <property type="entry name" value="WD40"/>
    <property type="match status" value="2"/>
</dbReference>
<keyword evidence="5" id="KW-0378">Hydrolase</keyword>
<dbReference type="Proteomes" id="UP000437736">
    <property type="component" value="Unassembled WGS sequence"/>
</dbReference>
<feature type="repeat" description="WD" evidence="7">
    <location>
        <begin position="19"/>
        <end position="60"/>
    </location>
</feature>
<comment type="caution">
    <text evidence="8">The sequence shown here is derived from an EMBL/GenBank/DDBJ whole genome shotgun (WGS) entry which is preliminary data.</text>
</comment>
<dbReference type="InterPro" id="IPR012393">
    <property type="entry name" value="Tricorn_protease"/>
</dbReference>
<dbReference type="SUPFAM" id="SSF50952">
    <property type="entry name" value="Soluble quinoprotein glucose dehydrogenase"/>
    <property type="match status" value="1"/>
</dbReference>
<comment type="similarity">
    <text evidence="2">Belongs to the peptidase S41B family.</text>
</comment>
<evidence type="ECO:0000256" key="5">
    <source>
        <dbReference type="ARBA" id="ARBA00022801"/>
    </source>
</evidence>
<evidence type="ECO:0000256" key="3">
    <source>
        <dbReference type="ARBA" id="ARBA00022490"/>
    </source>
</evidence>
<keyword evidence="9" id="KW-1185">Reference proteome</keyword>
<reference evidence="8 9" key="1">
    <citation type="submission" date="2019-11" db="EMBL/GenBank/DDBJ databases">
        <title>Acidiferrimicrobium australis gen. nov., sp. nov., an acidophilic and obligately heterotrophic, member of the Actinobacteria that catalyses dissimilatory oxido- reduction of iron isolated from metal-rich acidic water in Chile.</title>
        <authorList>
            <person name="Gonzalez D."/>
            <person name="Huber K."/>
            <person name="Hedrich S."/>
            <person name="Rojas-Villalobos C."/>
            <person name="Quatrini R."/>
            <person name="Dinamarca M.A."/>
            <person name="Schwarz A."/>
            <person name="Canales C."/>
            <person name="Nancucheo I."/>
        </authorList>
    </citation>
    <scope>NUCLEOTIDE SEQUENCE [LARGE SCALE GENOMIC DNA]</scope>
    <source>
        <strain evidence="8 9">USS-CCA1</strain>
    </source>
</reference>
<evidence type="ECO:0000313" key="8">
    <source>
        <dbReference type="EMBL" id="MST34990.1"/>
    </source>
</evidence>
<sequence length="98" mass="10235">GEDALEVAPVDGGERRRLAAGQLSQVVDLAASPDGAWVATAADDGSVRVTEVTSGTVRQLDRSEYDNVNGLAWSPDSRWLAWSHAGAADADDTGGLRQ</sequence>
<keyword evidence="7" id="KW-0853">WD repeat</keyword>
<evidence type="ECO:0000256" key="6">
    <source>
        <dbReference type="ARBA" id="ARBA00022825"/>
    </source>
</evidence>
<keyword evidence="4" id="KW-0645">Protease</keyword>
<dbReference type="InterPro" id="IPR011041">
    <property type="entry name" value="Quinoprot_gluc/sorb_DH_b-prop"/>
</dbReference>
<feature type="non-terminal residue" evidence="8">
    <location>
        <position position="1"/>
    </location>
</feature>
<accession>A0ABW9QYP6</accession>
<comment type="subcellular location">
    <subcellularLocation>
        <location evidence="1">Cytoplasm</location>
    </subcellularLocation>
</comment>
<dbReference type="PROSITE" id="PS50082">
    <property type="entry name" value="WD_REPEATS_2"/>
    <property type="match status" value="1"/>
</dbReference>
<dbReference type="InterPro" id="IPR015943">
    <property type="entry name" value="WD40/YVTN_repeat-like_dom_sf"/>
</dbReference>
<dbReference type="PANTHER" id="PTHR43253:SF1">
    <property type="entry name" value="TRICORN PROTEASE HOMOLOG 2-RELATED"/>
    <property type="match status" value="1"/>
</dbReference>
<evidence type="ECO:0000313" key="9">
    <source>
        <dbReference type="Proteomes" id="UP000437736"/>
    </source>
</evidence>
<keyword evidence="3" id="KW-0963">Cytoplasm</keyword>
<dbReference type="EMBL" id="WJHE01001345">
    <property type="protein sequence ID" value="MST34990.1"/>
    <property type="molecule type" value="Genomic_DNA"/>
</dbReference>
<evidence type="ECO:0000256" key="2">
    <source>
        <dbReference type="ARBA" id="ARBA00008524"/>
    </source>
</evidence>
<evidence type="ECO:0000256" key="7">
    <source>
        <dbReference type="PROSITE-ProRule" id="PRU00221"/>
    </source>
</evidence>
<evidence type="ECO:0000256" key="4">
    <source>
        <dbReference type="ARBA" id="ARBA00022670"/>
    </source>
</evidence>
<feature type="non-terminal residue" evidence="8">
    <location>
        <position position="98"/>
    </location>
</feature>
<evidence type="ECO:0000256" key="1">
    <source>
        <dbReference type="ARBA" id="ARBA00004496"/>
    </source>
</evidence>
<name>A0ABW9QYP6_9ACTN</name>
<evidence type="ECO:0008006" key="10">
    <source>
        <dbReference type="Google" id="ProtNLM"/>
    </source>
</evidence>
<organism evidence="8 9">
    <name type="scientific">Acidiferrimicrobium australe</name>
    <dbReference type="NCBI Taxonomy" id="2664430"/>
    <lineage>
        <taxon>Bacteria</taxon>
        <taxon>Bacillati</taxon>
        <taxon>Actinomycetota</taxon>
        <taxon>Acidimicrobiia</taxon>
        <taxon>Acidimicrobiales</taxon>
        <taxon>Acidimicrobiaceae</taxon>
        <taxon>Acidiferrimicrobium</taxon>
    </lineage>
</organism>
<keyword evidence="6" id="KW-0720">Serine protease</keyword>
<dbReference type="Gene3D" id="2.130.10.10">
    <property type="entry name" value="YVTN repeat-like/Quinoprotein amine dehydrogenase"/>
    <property type="match status" value="1"/>
</dbReference>
<dbReference type="InterPro" id="IPR001680">
    <property type="entry name" value="WD40_rpt"/>
</dbReference>
<dbReference type="PANTHER" id="PTHR43253">
    <property type="entry name" value="TRICORN PROTEASE HOMOLOG 2-RELATED"/>
    <property type="match status" value="1"/>
</dbReference>
<gene>
    <name evidence="8" type="ORF">GHK86_19955</name>
</gene>
<proteinExistence type="inferred from homology"/>
<protein>
    <recommendedName>
        <fullName evidence="10">S9 family peptidase</fullName>
    </recommendedName>
</protein>